<evidence type="ECO:0000313" key="1">
    <source>
        <dbReference type="EMBL" id="CAH1441201.1"/>
    </source>
</evidence>
<dbReference type="AlphaFoldDB" id="A0AAU9NTN9"/>
<name>A0AAU9NTN9_9ASTR</name>
<keyword evidence="2" id="KW-1185">Reference proteome</keyword>
<dbReference type="Proteomes" id="UP001157418">
    <property type="component" value="Unassembled WGS sequence"/>
</dbReference>
<gene>
    <name evidence="1" type="ORF">LVIROSA_LOCUS27281</name>
</gene>
<comment type="caution">
    <text evidence="1">The sequence shown here is derived from an EMBL/GenBank/DDBJ whole genome shotgun (WGS) entry which is preliminary data.</text>
</comment>
<dbReference type="EMBL" id="CAKMRJ010005412">
    <property type="protein sequence ID" value="CAH1441201.1"/>
    <property type="molecule type" value="Genomic_DNA"/>
</dbReference>
<evidence type="ECO:0000313" key="2">
    <source>
        <dbReference type="Proteomes" id="UP001157418"/>
    </source>
</evidence>
<reference evidence="1 2" key="1">
    <citation type="submission" date="2022-01" db="EMBL/GenBank/DDBJ databases">
        <authorList>
            <person name="Xiong W."/>
            <person name="Schranz E."/>
        </authorList>
    </citation>
    <scope>NUCLEOTIDE SEQUENCE [LARGE SCALE GENOMIC DNA]</scope>
</reference>
<proteinExistence type="predicted"/>
<protein>
    <submittedName>
        <fullName evidence="1">Uncharacterized protein</fullName>
    </submittedName>
</protein>
<accession>A0AAU9NTN9</accession>
<organism evidence="1 2">
    <name type="scientific">Lactuca virosa</name>
    <dbReference type="NCBI Taxonomy" id="75947"/>
    <lineage>
        <taxon>Eukaryota</taxon>
        <taxon>Viridiplantae</taxon>
        <taxon>Streptophyta</taxon>
        <taxon>Embryophyta</taxon>
        <taxon>Tracheophyta</taxon>
        <taxon>Spermatophyta</taxon>
        <taxon>Magnoliopsida</taxon>
        <taxon>eudicotyledons</taxon>
        <taxon>Gunneridae</taxon>
        <taxon>Pentapetalae</taxon>
        <taxon>asterids</taxon>
        <taxon>campanulids</taxon>
        <taxon>Asterales</taxon>
        <taxon>Asteraceae</taxon>
        <taxon>Cichorioideae</taxon>
        <taxon>Cichorieae</taxon>
        <taxon>Lactucinae</taxon>
        <taxon>Lactuca</taxon>
    </lineage>
</organism>
<sequence>MAGERRSLLKKLLIQQESPNKPWERSRLWCHEESLKVLLQKKGTGNVLGLILDIKMLKNKKLREAFELKTDTLKAKEINWIVLKRQSVAWIIEDS</sequence>